<dbReference type="AlphaFoldDB" id="A0A382JJA2"/>
<dbReference type="Pfam" id="PF13432">
    <property type="entry name" value="TPR_16"/>
    <property type="match status" value="1"/>
</dbReference>
<feature type="non-terminal residue" evidence="3">
    <location>
        <position position="425"/>
    </location>
</feature>
<dbReference type="SUPFAM" id="SSF48452">
    <property type="entry name" value="TPR-like"/>
    <property type="match status" value="2"/>
</dbReference>
<proteinExistence type="predicted"/>
<dbReference type="PROSITE" id="PS50005">
    <property type="entry name" value="TPR"/>
    <property type="match status" value="4"/>
</dbReference>
<keyword evidence="1" id="KW-0677">Repeat</keyword>
<name>A0A382JJA2_9ZZZZ</name>
<dbReference type="PROSITE" id="PS50293">
    <property type="entry name" value="TPR_REGION"/>
    <property type="match status" value="1"/>
</dbReference>
<dbReference type="EMBL" id="UINC01074252">
    <property type="protein sequence ID" value="SVC11253.1"/>
    <property type="molecule type" value="Genomic_DNA"/>
</dbReference>
<dbReference type="InterPro" id="IPR011990">
    <property type="entry name" value="TPR-like_helical_dom_sf"/>
</dbReference>
<dbReference type="SMART" id="SM00028">
    <property type="entry name" value="TPR"/>
    <property type="match status" value="10"/>
</dbReference>
<evidence type="ECO:0000256" key="2">
    <source>
        <dbReference type="ARBA" id="ARBA00022803"/>
    </source>
</evidence>
<dbReference type="PANTHER" id="PTHR44943:SF8">
    <property type="entry name" value="TPR REPEAT-CONTAINING PROTEIN MJ0263"/>
    <property type="match status" value="1"/>
</dbReference>
<sequence>MELTIEEALQQGVAAHKEGKLQEAERLYRVILQSQPAHPDANHNLGVIAVSVNKADAALPLFKTALEANPKMEQFWLSYIDALIKTEKVDDARRVLADARQAGFTAAKLQIFEEQLEFELSPSSQIPQQEISNPLHSHQGELSAAIELREIGRYKEAQEWLSNVIEHDSRNTEALSLLSQVLLLDKKEVEAERALTAAASINSELPSVYRNQARLLLKQSKTAEALEKAQLGCRQSPEDSESLLVLAACLGANQRDLEALPIIEKILKAESNYAEAYANRALIKLRAKDTVGAIEDAKMTVSLKPHLTQMWFLLSSLHYQDSNLSDAIEALRSAHKNEPKNTAFMIQLGEFLRQDNKASEAINILEQATELAPKDATAWTNLGVAFQQEKRIADAKIAYEKALALNPKSAAIASNLGAMAKEAEE</sequence>
<reference evidence="3" key="1">
    <citation type="submission" date="2018-05" db="EMBL/GenBank/DDBJ databases">
        <authorList>
            <person name="Lanie J.A."/>
            <person name="Ng W.-L."/>
            <person name="Kazmierczak K.M."/>
            <person name="Andrzejewski T.M."/>
            <person name="Davidsen T.M."/>
            <person name="Wayne K.J."/>
            <person name="Tettelin H."/>
            <person name="Glass J.I."/>
            <person name="Rusch D."/>
            <person name="Podicherti R."/>
            <person name="Tsui H.-C.T."/>
            <person name="Winkler M.E."/>
        </authorList>
    </citation>
    <scope>NUCLEOTIDE SEQUENCE</scope>
</reference>
<dbReference type="Pfam" id="PF14559">
    <property type="entry name" value="TPR_19"/>
    <property type="match status" value="2"/>
</dbReference>
<dbReference type="InterPro" id="IPR019734">
    <property type="entry name" value="TPR_rpt"/>
</dbReference>
<evidence type="ECO:0000313" key="3">
    <source>
        <dbReference type="EMBL" id="SVC11253.1"/>
    </source>
</evidence>
<keyword evidence="2" id="KW-0802">TPR repeat</keyword>
<accession>A0A382JJA2</accession>
<evidence type="ECO:0000256" key="1">
    <source>
        <dbReference type="ARBA" id="ARBA00022737"/>
    </source>
</evidence>
<dbReference type="InterPro" id="IPR051685">
    <property type="entry name" value="Ycf3/AcsC/BcsC/TPR_MFPF"/>
</dbReference>
<gene>
    <name evidence="3" type="ORF">METZ01_LOCUS264107</name>
</gene>
<organism evidence="3">
    <name type="scientific">marine metagenome</name>
    <dbReference type="NCBI Taxonomy" id="408172"/>
    <lineage>
        <taxon>unclassified sequences</taxon>
        <taxon>metagenomes</taxon>
        <taxon>ecological metagenomes</taxon>
    </lineage>
</organism>
<protein>
    <submittedName>
        <fullName evidence="3">Uncharacterized protein</fullName>
    </submittedName>
</protein>
<dbReference type="PANTHER" id="PTHR44943">
    <property type="entry name" value="CELLULOSE SYNTHASE OPERON PROTEIN C"/>
    <property type="match status" value="1"/>
</dbReference>
<dbReference type="Gene3D" id="1.25.40.10">
    <property type="entry name" value="Tetratricopeptide repeat domain"/>
    <property type="match status" value="3"/>
</dbReference>